<evidence type="ECO:0000259" key="2">
    <source>
        <dbReference type="Pfam" id="PF12850"/>
    </source>
</evidence>
<gene>
    <name evidence="3" type="ORF">NKI33_28715</name>
</gene>
<dbReference type="EMBL" id="JAMYPJ010000059">
    <property type="protein sequence ID" value="MER8936922.1"/>
    <property type="molecule type" value="Genomic_DNA"/>
</dbReference>
<proteinExistence type="inferred from homology"/>
<dbReference type="Proteomes" id="UP001464387">
    <property type="component" value="Unassembled WGS sequence"/>
</dbReference>
<sequence>MVFFTSDTHFNDPRILRIDRRPFGSLAEHDEALIARWNETVGPEDEVWHLGDFARHGKSNVEALLTHLNGRKNLIVGNNDASETTAAHGWHSVQHYRELIQETQLIVLCHYPFRTWNRMGKKSINLHGHSHGKLKPLTRQYDVGVDSWDFRPVSLQTLRGKRALR</sequence>
<protein>
    <submittedName>
        <fullName evidence="3">Metallophosphoesterase</fullName>
    </submittedName>
</protein>
<dbReference type="Gene3D" id="3.60.21.10">
    <property type="match status" value="1"/>
</dbReference>
<feature type="domain" description="Calcineurin-like phosphoesterase" evidence="2">
    <location>
        <begin position="4"/>
        <end position="131"/>
    </location>
</feature>
<organism evidence="3 4">
    <name type="scientific">Mesorhizobium opportunistum</name>
    <dbReference type="NCBI Taxonomy" id="593909"/>
    <lineage>
        <taxon>Bacteria</taxon>
        <taxon>Pseudomonadati</taxon>
        <taxon>Pseudomonadota</taxon>
        <taxon>Alphaproteobacteria</taxon>
        <taxon>Hyphomicrobiales</taxon>
        <taxon>Phyllobacteriaceae</taxon>
        <taxon>Mesorhizobium</taxon>
    </lineage>
</organism>
<dbReference type="RefSeq" id="WP_286437948.1">
    <property type="nucleotide sequence ID" value="NZ_CP100477.1"/>
</dbReference>
<name>A0ABV1YP22_9HYPH</name>
<keyword evidence="4" id="KW-1185">Reference proteome</keyword>
<evidence type="ECO:0000313" key="4">
    <source>
        <dbReference type="Proteomes" id="UP001464387"/>
    </source>
</evidence>
<evidence type="ECO:0000256" key="1">
    <source>
        <dbReference type="ARBA" id="ARBA00008950"/>
    </source>
</evidence>
<dbReference type="Pfam" id="PF12850">
    <property type="entry name" value="Metallophos_2"/>
    <property type="match status" value="1"/>
</dbReference>
<dbReference type="InterPro" id="IPR029052">
    <property type="entry name" value="Metallo-depent_PP-like"/>
</dbReference>
<accession>A0ABV1YP22</accession>
<reference evidence="3 4" key="1">
    <citation type="journal article" date="2024" name="Proc. Natl. Acad. Sci. U.S.A.">
        <title>The evolutionary genomics of adaptation to stress in wild rhizobium bacteria.</title>
        <authorList>
            <person name="Kehlet-Delgado H."/>
            <person name="Montoya A.P."/>
            <person name="Jensen K.T."/>
            <person name="Wendlandt C.E."/>
            <person name="Dexheimer C."/>
            <person name="Roberts M."/>
            <person name="Torres Martinez L."/>
            <person name="Friesen M.L."/>
            <person name="Griffitts J.S."/>
            <person name="Porter S.S."/>
        </authorList>
    </citation>
    <scope>NUCLEOTIDE SEQUENCE [LARGE SCALE GENOMIC DNA]</scope>
    <source>
        <strain evidence="3 4">M0729</strain>
    </source>
</reference>
<dbReference type="SUPFAM" id="SSF56300">
    <property type="entry name" value="Metallo-dependent phosphatases"/>
    <property type="match status" value="1"/>
</dbReference>
<comment type="similarity">
    <text evidence="1">Belongs to the metallophosphoesterase superfamily. YfcE family.</text>
</comment>
<comment type="caution">
    <text evidence="3">The sequence shown here is derived from an EMBL/GenBank/DDBJ whole genome shotgun (WGS) entry which is preliminary data.</text>
</comment>
<dbReference type="InterPro" id="IPR024654">
    <property type="entry name" value="Calcineurin-like_PHP_lpxH"/>
</dbReference>
<evidence type="ECO:0000313" key="3">
    <source>
        <dbReference type="EMBL" id="MER8936922.1"/>
    </source>
</evidence>